<dbReference type="SMART" id="SM00559">
    <property type="entry name" value="Ku78"/>
    <property type="match status" value="1"/>
</dbReference>
<dbReference type="InterPro" id="IPR006165">
    <property type="entry name" value="Ku70"/>
</dbReference>
<dbReference type="Pfam" id="PF02037">
    <property type="entry name" value="SAP"/>
    <property type="match status" value="1"/>
</dbReference>
<name>A0AAW1PDR4_9CHLO</name>
<gene>
    <name evidence="13" type="ORF">WJX73_006230</name>
</gene>
<comment type="similarity">
    <text evidence="2">Belongs to the ku70 family.</text>
</comment>
<dbReference type="Gene3D" id="1.10.1600.10">
    <property type="match status" value="1"/>
</dbReference>
<proteinExistence type="inferred from homology"/>
<evidence type="ECO:0000256" key="9">
    <source>
        <dbReference type="ARBA" id="ARBA00023172"/>
    </source>
</evidence>
<keyword evidence="9" id="KW-0233">DNA recombination</keyword>
<evidence type="ECO:0000256" key="11">
    <source>
        <dbReference type="ARBA" id="ARBA00023242"/>
    </source>
</evidence>
<dbReference type="InterPro" id="IPR036465">
    <property type="entry name" value="vWFA_dom_sf"/>
</dbReference>
<dbReference type="Gene3D" id="1.10.720.30">
    <property type="entry name" value="SAP domain"/>
    <property type="match status" value="1"/>
</dbReference>
<keyword evidence="5" id="KW-0378">Hydrolase</keyword>
<sequence length="625" mass="68881">MEFDGDEGEGLEERQDEYSAQGWLPPLKECIVFLVDAQPYMLEASGVSDLAGFSPSDSWLEIALKVIRGLYKQHIISSPADSLAVVFYGTKEVKNDSGLDNVYIYQELQPPTAQDVRDIDELFGSGFKDKIGSNKDADSGGESVLNALWVAHTLLSKAPRAVKRVTIFTQSTDPTRDNATKRQQVQMRVEQMRSLQAELELYPMQLDEDFDYEPFWGKLLATTAEEAEEASLAELPNRLQALDVTVRQRAYRRRVLCHSSLRFSDSFALEVSIYALLQPAVKSSHQWVTKKDLAPLKTDTTLLCHDTGEMLTEVPKLSFPKVGEGKPHPRIPPLLIAKDDMDAVKRSGAPGLQVLGFAPRTALQDYHQIRNSSFLYPSERQQNGATTAFVALHQVLLDEDCIALASFIRNRSAEPQRVALVAQQELRDSYGNQIEPPGINLIYLPYSDDIRSPETDPSFVGSTAVHASQEQIQLAQDMMSSLQLPDFNCYDIPNPVLQRHFEALEALALEEPVPNEIPDDVKPDVEGMRSASEAVLAFRDAVLGPGNDGAGPTKKSAGAGAKRKPDAAAEAAAADINYKELAQTGELGTLTVPDLKLYCAANGLVKTGKKADIITRIEEHLQKSN</sequence>
<dbReference type="SMART" id="SM00513">
    <property type="entry name" value="SAP"/>
    <property type="match status" value="1"/>
</dbReference>
<keyword evidence="6" id="KW-0347">Helicase</keyword>
<evidence type="ECO:0000256" key="4">
    <source>
        <dbReference type="ARBA" id="ARBA00022763"/>
    </source>
</evidence>
<keyword evidence="4" id="KW-0227">DNA damage</keyword>
<dbReference type="EMBL" id="JALJOQ010000036">
    <property type="protein sequence ID" value="KAK9806596.1"/>
    <property type="molecule type" value="Genomic_DNA"/>
</dbReference>
<dbReference type="InterPro" id="IPR036361">
    <property type="entry name" value="SAP_dom_sf"/>
</dbReference>
<dbReference type="Gene3D" id="3.40.50.410">
    <property type="entry name" value="von Willebrand factor, type A domain"/>
    <property type="match status" value="1"/>
</dbReference>
<dbReference type="InterPro" id="IPR005161">
    <property type="entry name" value="Ku_N"/>
</dbReference>
<evidence type="ECO:0000256" key="8">
    <source>
        <dbReference type="ARBA" id="ARBA00023125"/>
    </source>
</evidence>
<reference evidence="13 14" key="1">
    <citation type="journal article" date="2024" name="Nat. Commun.">
        <title>Phylogenomics reveals the evolutionary origins of lichenization in chlorophyte algae.</title>
        <authorList>
            <person name="Puginier C."/>
            <person name="Libourel C."/>
            <person name="Otte J."/>
            <person name="Skaloud P."/>
            <person name="Haon M."/>
            <person name="Grisel S."/>
            <person name="Petersen M."/>
            <person name="Berrin J.G."/>
            <person name="Delaux P.M."/>
            <person name="Dal Grande F."/>
            <person name="Keller J."/>
        </authorList>
    </citation>
    <scope>NUCLEOTIDE SEQUENCE [LARGE SCALE GENOMIC DNA]</scope>
    <source>
        <strain evidence="13 14">SAG 2036</strain>
    </source>
</reference>
<evidence type="ECO:0000256" key="1">
    <source>
        <dbReference type="ARBA" id="ARBA00004123"/>
    </source>
</evidence>
<organism evidence="13 14">
    <name type="scientific">Symbiochloris irregularis</name>
    <dbReference type="NCBI Taxonomy" id="706552"/>
    <lineage>
        <taxon>Eukaryota</taxon>
        <taxon>Viridiplantae</taxon>
        <taxon>Chlorophyta</taxon>
        <taxon>core chlorophytes</taxon>
        <taxon>Trebouxiophyceae</taxon>
        <taxon>Trebouxiales</taxon>
        <taxon>Trebouxiaceae</taxon>
        <taxon>Symbiochloris</taxon>
    </lineage>
</organism>
<dbReference type="PANTHER" id="PTHR12604">
    <property type="entry name" value="KU AUTOANTIGEN DNA HELICASE"/>
    <property type="match status" value="1"/>
</dbReference>
<dbReference type="GO" id="GO:0016787">
    <property type="term" value="F:hydrolase activity"/>
    <property type="evidence" value="ECO:0007669"/>
    <property type="project" value="UniProtKB-KW"/>
</dbReference>
<evidence type="ECO:0000313" key="14">
    <source>
        <dbReference type="Proteomes" id="UP001465755"/>
    </source>
</evidence>
<keyword evidence="14" id="KW-1185">Reference proteome</keyword>
<comment type="caution">
    <text evidence="13">The sequence shown here is derived from an EMBL/GenBank/DDBJ whole genome shotgun (WGS) entry which is preliminary data.</text>
</comment>
<dbReference type="GO" id="GO:0043564">
    <property type="term" value="C:Ku70:Ku80 complex"/>
    <property type="evidence" value="ECO:0007669"/>
    <property type="project" value="InterPro"/>
</dbReference>
<accession>A0AAW1PDR4</accession>
<dbReference type="InterPro" id="IPR006164">
    <property type="entry name" value="DNA_bd_Ku70/Ku80"/>
</dbReference>
<dbReference type="SUPFAM" id="SSF100939">
    <property type="entry name" value="SPOC domain-like"/>
    <property type="match status" value="1"/>
</dbReference>
<dbReference type="GO" id="GO:0003678">
    <property type="term" value="F:DNA helicase activity"/>
    <property type="evidence" value="ECO:0007669"/>
    <property type="project" value="InterPro"/>
</dbReference>
<keyword evidence="3" id="KW-0547">Nucleotide-binding</keyword>
<dbReference type="PIRSF" id="PIRSF003033">
    <property type="entry name" value="Ku70"/>
    <property type="match status" value="1"/>
</dbReference>
<keyword evidence="8" id="KW-0238">DNA-binding</keyword>
<dbReference type="GO" id="GO:0003684">
    <property type="term" value="F:damaged DNA binding"/>
    <property type="evidence" value="ECO:0007669"/>
    <property type="project" value="InterPro"/>
</dbReference>
<evidence type="ECO:0000256" key="6">
    <source>
        <dbReference type="ARBA" id="ARBA00022806"/>
    </source>
</evidence>
<dbReference type="Gene3D" id="4.10.970.10">
    <property type="entry name" value="Ku70, bridge and pillars"/>
    <property type="match status" value="1"/>
</dbReference>
<dbReference type="NCBIfam" id="TIGR00578">
    <property type="entry name" value="ku70"/>
    <property type="match status" value="1"/>
</dbReference>
<evidence type="ECO:0000256" key="7">
    <source>
        <dbReference type="ARBA" id="ARBA00022840"/>
    </source>
</evidence>
<dbReference type="InterPro" id="IPR016194">
    <property type="entry name" value="SPOC-like_C_dom_sf"/>
</dbReference>
<dbReference type="Gene3D" id="2.40.290.10">
    <property type="match status" value="1"/>
</dbReference>
<evidence type="ECO:0000256" key="2">
    <source>
        <dbReference type="ARBA" id="ARBA00005240"/>
    </source>
</evidence>
<dbReference type="GO" id="GO:0000723">
    <property type="term" value="P:telomere maintenance"/>
    <property type="evidence" value="ECO:0007669"/>
    <property type="project" value="InterPro"/>
</dbReference>
<dbReference type="GO" id="GO:0005524">
    <property type="term" value="F:ATP binding"/>
    <property type="evidence" value="ECO:0007669"/>
    <property type="project" value="UniProtKB-KW"/>
</dbReference>
<dbReference type="InterPro" id="IPR005160">
    <property type="entry name" value="Ku_C"/>
</dbReference>
<evidence type="ECO:0000256" key="3">
    <source>
        <dbReference type="ARBA" id="ARBA00022741"/>
    </source>
</evidence>
<dbReference type="GO" id="GO:0006303">
    <property type="term" value="P:double-strand break repair via nonhomologous end joining"/>
    <property type="evidence" value="ECO:0007669"/>
    <property type="project" value="InterPro"/>
</dbReference>
<dbReference type="SUPFAM" id="SSF53300">
    <property type="entry name" value="vWA-like"/>
    <property type="match status" value="1"/>
</dbReference>
<evidence type="ECO:0000313" key="13">
    <source>
        <dbReference type="EMBL" id="KAK9806596.1"/>
    </source>
</evidence>
<dbReference type="Pfam" id="PF03731">
    <property type="entry name" value="Ku_N"/>
    <property type="match status" value="1"/>
</dbReference>
<dbReference type="InterPro" id="IPR003034">
    <property type="entry name" value="SAP_dom"/>
</dbReference>
<dbReference type="GO" id="GO:0042162">
    <property type="term" value="F:telomeric DNA binding"/>
    <property type="evidence" value="ECO:0007669"/>
    <property type="project" value="InterPro"/>
</dbReference>
<dbReference type="PANTHER" id="PTHR12604:SF2">
    <property type="entry name" value="X-RAY REPAIR CROSS-COMPLEMENTING PROTEIN 6"/>
    <property type="match status" value="1"/>
</dbReference>
<dbReference type="AlphaFoldDB" id="A0AAW1PDR4"/>
<evidence type="ECO:0000256" key="10">
    <source>
        <dbReference type="ARBA" id="ARBA00023204"/>
    </source>
</evidence>
<evidence type="ECO:0000256" key="5">
    <source>
        <dbReference type="ARBA" id="ARBA00022801"/>
    </source>
</evidence>
<dbReference type="GO" id="GO:0003690">
    <property type="term" value="F:double-stranded DNA binding"/>
    <property type="evidence" value="ECO:0007669"/>
    <property type="project" value="TreeGrafter"/>
</dbReference>
<keyword evidence="10" id="KW-0234">DNA repair</keyword>
<protein>
    <recommendedName>
        <fullName evidence="12">SAP domain-containing protein</fullName>
    </recommendedName>
</protein>
<dbReference type="InterPro" id="IPR027388">
    <property type="entry name" value="Ku70_bridge/pillars_dom_sf"/>
</dbReference>
<dbReference type="GO" id="GO:0006310">
    <property type="term" value="P:DNA recombination"/>
    <property type="evidence" value="ECO:0007669"/>
    <property type="project" value="UniProtKB-KW"/>
</dbReference>
<dbReference type="PROSITE" id="PS50800">
    <property type="entry name" value="SAP"/>
    <property type="match status" value="1"/>
</dbReference>
<feature type="domain" description="SAP" evidence="12">
    <location>
        <begin position="587"/>
        <end position="621"/>
    </location>
</feature>
<dbReference type="Proteomes" id="UP001465755">
    <property type="component" value="Unassembled WGS sequence"/>
</dbReference>
<dbReference type="Pfam" id="PF03730">
    <property type="entry name" value="Ku_C"/>
    <property type="match status" value="1"/>
</dbReference>
<keyword evidence="11" id="KW-0539">Nucleus</keyword>
<dbReference type="Pfam" id="PF02735">
    <property type="entry name" value="Ku"/>
    <property type="match status" value="1"/>
</dbReference>
<dbReference type="SUPFAM" id="SSF68906">
    <property type="entry name" value="SAP domain"/>
    <property type="match status" value="1"/>
</dbReference>
<comment type="subcellular location">
    <subcellularLocation>
        <location evidence="1">Nucleus</location>
    </subcellularLocation>
</comment>
<keyword evidence="7" id="KW-0067">ATP-binding</keyword>
<evidence type="ECO:0000259" key="12">
    <source>
        <dbReference type="PROSITE" id="PS50800"/>
    </source>
</evidence>